<dbReference type="SUPFAM" id="SSF81321">
    <property type="entry name" value="Family A G protein-coupled receptor-like"/>
    <property type="match status" value="1"/>
</dbReference>
<comment type="similarity">
    <text evidence="10">Belongs to the G-protein coupled receptor 1 family.</text>
</comment>
<feature type="transmembrane region" description="Helical" evidence="11">
    <location>
        <begin position="129"/>
        <end position="149"/>
    </location>
</feature>
<dbReference type="PRINTS" id="PR00237">
    <property type="entry name" value="GPCRRHODOPSN"/>
</dbReference>
<feature type="transmembrane region" description="Helical" evidence="11">
    <location>
        <begin position="20"/>
        <end position="40"/>
    </location>
</feature>
<dbReference type="Ensembl" id="ENSPCET00000006249.1">
    <property type="protein sequence ID" value="ENSPCEP00000006025.1"/>
    <property type="gene ID" value="ENSPCEG00000004894.1"/>
</dbReference>
<keyword evidence="9 10" id="KW-0807">Transducer</keyword>
<dbReference type="PROSITE" id="PS50262">
    <property type="entry name" value="G_PROTEIN_RECEP_F1_2"/>
    <property type="match status" value="1"/>
</dbReference>
<dbReference type="PROSITE" id="PS00237">
    <property type="entry name" value="G_PROTEIN_RECEP_F1_1"/>
    <property type="match status" value="1"/>
</dbReference>
<evidence type="ECO:0000256" key="7">
    <source>
        <dbReference type="ARBA" id="ARBA00023170"/>
    </source>
</evidence>
<dbReference type="InterPro" id="IPR017452">
    <property type="entry name" value="GPCR_Rhodpsn_7TM"/>
</dbReference>
<dbReference type="InterPro" id="IPR000276">
    <property type="entry name" value="GPCR_Rhodpsn"/>
</dbReference>
<reference evidence="13" key="1">
    <citation type="submission" date="2025-08" db="UniProtKB">
        <authorList>
            <consortium name="Ensembl"/>
        </authorList>
    </citation>
    <scope>IDENTIFICATION</scope>
</reference>
<dbReference type="PANTHER" id="PTHR24232:SF97">
    <property type="entry name" value="G-PROTEIN COUPLED RECEPTORS FAMILY 1 PROFILE DOMAIN-CONTAINING PROTEIN"/>
    <property type="match status" value="1"/>
</dbReference>
<reference evidence="13" key="2">
    <citation type="submission" date="2025-09" db="UniProtKB">
        <authorList>
            <consortium name="Ensembl"/>
        </authorList>
    </citation>
    <scope>IDENTIFICATION</scope>
</reference>
<keyword evidence="14" id="KW-1185">Reference proteome</keyword>
<keyword evidence="3 10" id="KW-0812">Transmembrane</keyword>
<keyword evidence="2" id="KW-1003">Cell membrane</keyword>
<dbReference type="Pfam" id="PF00001">
    <property type="entry name" value="7tm_1"/>
    <property type="match status" value="1"/>
</dbReference>
<protein>
    <recommendedName>
        <fullName evidence="12">G-protein coupled receptors family 1 profile domain-containing protein</fullName>
    </recommendedName>
</protein>
<feature type="transmembrane region" description="Helical" evidence="11">
    <location>
        <begin position="90"/>
        <end position="108"/>
    </location>
</feature>
<feature type="transmembrane region" description="Helical" evidence="11">
    <location>
        <begin position="258"/>
        <end position="280"/>
    </location>
</feature>
<dbReference type="AlphaFoldDB" id="A0A8C8RJK5"/>
<keyword evidence="7 10" id="KW-0675">Receptor</keyword>
<dbReference type="Gene3D" id="1.20.1070.10">
    <property type="entry name" value="Rhodopsin 7-helix transmembrane proteins"/>
    <property type="match status" value="1"/>
</dbReference>
<organism evidence="13 14">
    <name type="scientific">Pelusios castaneus</name>
    <name type="common">West African mud turtle</name>
    <dbReference type="NCBI Taxonomy" id="367368"/>
    <lineage>
        <taxon>Eukaryota</taxon>
        <taxon>Metazoa</taxon>
        <taxon>Chordata</taxon>
        <taxon>Craniata</taxon>
        <taxon>Vertebrata</taxon>
        <taxon>Euteleostomi</taxon>
        <taxon>Archelosauria</taxon>
        <taxon>Testudinata</taxon>
        <taxon>Testudines</taxon>
        <taxon>Pleurodira</taxon>
        <taxon>Pelomedusidae</taxon>
        <taxon>Pelusios</taxon>
    </lineage>
</organism>
<proteinExistence type="inferred from homology"/>
<feature type="transmembrane region" description="Helical" evidence="11">
    <location>
        <begin position="169"/>
        <end position="194"/>
    </location>
</feature>
<evidence type="ECO:0000256" key="3">
    <source>
        <dbReference type="ARBA" id="ARBA00022692"/>
    </source>
</evidence>
<evidence type="ECO:0000256" key="10">
    <source>
        <dbReference type="RuleBase" id="RU000688"/>
    </source>
</evidence>
<keyword evidence="4 11" id="KW-1133">Transmembrane helix</keyword>
<evidence type="ECO:0000256" key="5">
    <source>
        <dbReference type="ARBA" id="ARBA00023040"/>
    </source>
</evidence>
<feature type="transmembrane region" description="Helical" evidence="11">
    <location>
        <begin position="52"/>
        <end position="70"/>
    </location>
</feature>
<dbReference type="Proteomes" id="UP000694393">
    <property type="component" value="Unplaced"/>
</dbReference>
<keyword evidence="5 10" id="KW-0297">G-protein coupled receptor</keyword>
<dbReference type="CDD" id="cd15164">
    <property type="entry name" value="7tmA_GPR35-like"/>
    <property type="match status" value="1"/>
</dbReference>
<accession>A0A8C8RJK5</accession>
<evidence type="ECO:0000256" key="11">
    <source>
        <dbReference type="SAM" id="Phobius"/>
    </source>
</evidence>
<evidence type="ECO:0000256" key="8">
    <source>
        <dbReference type="ARBA" id="ARBA00023180"/>
    </source>
</evidence>
<dbReference type="GO" id="GO:0035025">
    <property type="term" value="P:positive regulation of Rho protein signal transduction"/>
    <property type="evidence" value="ECO:0007669"/>
    <property type="project" value="TreeGrafter"/>
</dbReference>
<evidence type="ECO:0000256" key="2">
    <source>
        <dbReference type="ARBA" id="ARBA00022475"/>
    </source>
</evidence>
<dbReference type="GO" id="GO:0007200">
    <property type="term" value="P:phospholipase C-activating G protein-coupled receptor signaling pathway"/>
    <property type="evidence" value="ECO:0007669"/>
    <property type="project" value="TreeGrafter"/>
</dbReference>
<evidence type="ECO:0000256" key="9">
    <source>
        <dbReference type="ARBA" id="ARBA00023224"/>
    </source>
</evidence>
<evidence type="ECO:0000259" key="12">
    <source>
        <dbReference type="PROSITE" id="PS50262"/>
    </source>
</evidence>
<feature type="transmembrane region" description="Helical" evidence="11">
    <location>
        <begin position="215"/>
        <end position="238"/>
    </location>
</feature>
<dbReference type="PANTHER" id="PTHR24232">
    <property type="entry name" value="G-PROTEIN COUPLED RECEPTOR"/>
    <property type="match status" value="1"/>
</dbReference>
<sequence length="304" mass="34205">MNCSNSSIGVHDSFHYIQLAVYIPVFFSGVLFNALAFWVFCCKLTKWTETRVYMINLVIADCCLLFTLPFKVLTHGHGHPRDNLCFVVESTYFINRYASIYIITITAIDRYLAVMYPLKSMILRSPSKAAASCGVLWLLVISCVCLTGVLERQLKGGKCFEKLSTEPSIGSLAFTIGGFFIPLIIMSFCSIRIIKKLLRMKNTNPQEERLTQKAIYIVSVNMAVFTICFLPVNIGHLVRFIVDATSTDCSVIHGSNEFLHLASIIATTNCCLDAICYYFVNQEFQESSFILPKIKSVKLMSSHN</sequence>
<dbReference type="InterPro" id="IPR044734">
    <property type="entry name" value="GPR35_7tmA"/>
</dbReference>
<keyword evidence="8" id="KW-0325">Glycoprotein</keyword>
<dbReference type="FunFam" id="1.20.1070.10:FF:000142">
    <property type="entry name" value="G protein-coupled receptor 55"/>
    <property type="match status" value="1"/>
</dbReference>
<dbReference type="GO" id="GO:0005886">
    <property type="term" value="C:plasma membrane"/>
    <property type="evidence" value="ECO:0007669"/>
    <property type="project" value="UniProtKB-SubCell"/>
</dbReference>
<evidence type="ECO:0000256" key="6">
    <source>
        <dbReference type="ARBA" id="ARBA00023136"/>
    </source>
</evidence>
<name>A0A8C8RJK5_9SAUR</name>
<comment type="subcellular location">
    <subcellularLocation>
        <location evidence="1">Cell membrane</location>
        <topology evidence="1">Multi-pass membrane protein</topology>
    </subcellularLocation>
</comment>
<dbReference type="GO" id="GO:0004950">
    <property type="term" value="F:chemokine receptor activity"/>
    <property type="evidence" value="ECO:0007669"/>
    <property type="project" value="InterPro"/>
</dbReference>
<evidence type="ECO:0000313" key="13">
    <source>
        <dbReference type="Ensembl" id="ENSPCEP00000006025.1"/>
    </source>
</evidence>
<evidence type="ECO:0000256" key="4">
    <source>
        <dbReference type="ARBA" id="ARBA00022989"/>
    </source>
</evidence>
<feature type="domain" description="G-protein coupled receptors family 1 profile" evidence="12">
    <location>
        <begin position="32"/>
        <end position="277"/>
    </location>
</feature>
<evidence type="ECO:0000256" key="1">
    <source>
        <dbReference type="ARBA" id="ARBA00004651"/>
    </source>
</evidence>
<keyword evidence="6 11" id="KW-0472">Membrane</keyword>
<evidence type="ECO:0000313" key="14">
    <source>
        <dbReference type="Proteomes" id="UP000694393"/>
    </source>
</evidence>